<dbReference type="AlphaFoldDB" id="A0AAW5IUM1"/>
<comment type="caution">
    <text evidence="1">The sequence shown here is derived from an EMBL/GenBank/DDBJ whole genome shotgun (WGS) entry which is preliminary data.</text>
</comment>
<evidence type="ECO:0000313" key="2">
    <source>
        <dbReference type="Proteomes" id="UP001204486"/>
    </source>
</evidence>
<organism evidence="1 2">
    <name type="scientific">Segatella copri</name>
    <dbReference type="NCBI Taxonomy" id="165179"/>
    <lineage>
        <taxon>Bacteria</taxon>
        <taxon>Pseudomonadati</taxon>
        <taxon>Bacteroidota</taxon>
        <taxon>Bacteroidia</taxon>
        <taxon>Bacteroidales</taxon>
        <taxon>Prevotellaceae</taxon>
        <taxon>Segatella</taxon>
    </lineage>
</organism>
<dbReference type="Proteomes" id="UP001204486">
    <property type="component" value="Unassembled WGS sequence"/>
</dbReference>
<name>A0AAW5IUM1_9BACT</name>
<dbReference type="Pfam" id="PF14253">
    <property type="entry name" value="AbiH"/>
    <property type="match status" value="1"/>
</dbReference>
<sequence length="329" mass="38476">MKILYLIGNGFDIHHGINSRYSDYREWLKGYDFDLYNKLCRLYDSTEDDDDWWNSFEQHLSAISFDYINRVYQDYGPIYGSEDFSDAHNHGASIQLKFDLDIDNLIEAIGQSFKVWVKSLNKPNCGKLRIEDKDECYFLTFNYTKTLEDVYNIPRTQICHIHGSINGDDLIWGHGKTTNDIYESLKGKPKLLPKDLTDEQYEDWLDANTDDPTMESIIETSANQLSKMKKNVSGIIRQNHRLFESLKDVRKIYILGLAFSPIDIPYLEEVLYNIIDVDKVLWIATAHTSSDEKAINEFIDEHNLDAQKWCITKMDALDIYKDQVLEFKQ</sequence>
<gene>
    <name evidence="1" type="ORF">NNC55_09060</name>
</gene>
<dbReference type="RefSeq" id="WP_254974209.1">
    <property type="nucleotide sequence ID" value="NZ_JANDWK010000019.1"/>
</dbReference>
<dbReference type="InterPro" id="IPR025935">
    <property type="entry name" value="AbiH"/>
</dbReference>
<dbReference type="EMBL" id="JANDWN010000021">
    <property type="protein sequence ID" value="MCP9600101.1"/>
    <property type="molecule type" value="Genomic_DNA"/>
</dbReference>
<protein>
    <submittedName>
        <fullName evidence="1">Bacteriophage abortive infection AbiH family protein</fullName>
    </submittedName>
</protein>
<accession>A0AAW5IUM1</accession>
<proteinExistence type="predicted"/>
<reference evidence="1" key="1">
    <citation type="submission" date="2022-07" db="EMBL/GenBank/DDBJ databases">
        <title>Prevotella copri.</title>
        <authorList>
            <person name="Yang C."/>
        </authorList>
    </citation>
    <scope>NUCLEOTIDE SEQUENCE</scope>
    <source>
        <strain evidence="1">HF1476</strain>
    </source>
</reference>
<evidence type="ECO:0000313" key="1">
    <source>
        <dbReference type="EMBL" id="MCP9600101.1"/>
    </source>
</evidence>